<evidence type="ECO:0000313" key="3">
    <source>
        <dbReference type="EMBL" id="MBS8266811.1"/>
    </source>
</evidence>
<dbReference type="EMBL" id="QTKX01000003">
    <property type="protein sequence ID" value="MBS8266811.1"/>
    <property type="molecule type" value="Genomic_DNA"/>
</dbReference>
<organism evidence="3 4">
    <name type="scientific">Mesobacillus boroniphilus</name>
    <dbReference type="NCBI Taxonomy" id="308892"/>
    <lineage>
        <taxon>Bacteria</taxon>
        <taxon>Bacillati</taxon>
        <taxon>Bacillota</taxon>
        <taxon>Bacilli</taxon>
        <taxon>Bacillales</taxon>
        <taxon>Bacillaceae</taxon>
        <taxon>Mesobacillus</taxon>
    </lineage>
</organism>
<name>A0A944GZS4_9BACI</name>
<dbReference type="Pfam" id="PF03795">
    <property type="entry name" value="YCII"/>
    <property type="match status" value="1"/>
</dbReference>
<feature type="domain" description="YCII-related" evidence="2">
    <location>
        <begin position="29"/>
        <end position="108"/>
    </location>
</feature>
<evidence type="ECO:0000313" key="4">
    <source>
        <dbReference type="Proteomes" id="UP000761411"/>
    </source>
</evidence>
<dbReference type="PANTHER" id="PTHR37828:SF1">
    <property type="entry name" value="YCII-RELATED DOMAIN-CONTAINING PROTEIN"/>
    <property type="match status" value="1"/>
</dbReference>
<reference evidence="3 4" key="1">
    <citation type="journal article" date="2021" name="Microorganisms">
        <title>Bacterial Dimethylsulfoniopropionate Biosynthesis in the East China Sea.</title>
        <authorList>
            <person name="Liu J."/>
            <person name="Zhang Y."/>
            <person name="Liu J."/>
            <person name="Zhong H."/>
            <person name="Williams B.T."/>
            <person name="Zheng Y."/>
            <person name="Curson A.R.J."/>
            <person name="Sun C."/>
            <person name="Sun H."/>
            <person name="Song D."/>
            <person name="Wagner Mackenzie B."/>
            <person name="Bermejo Martinez A."/>
            <person name="Todd J.D."/>
            <person name="Zhang X.H."/>
        </authorList>
    </citation>
    <scope>NUCLEOTIDE SEQUENCE [LARGE SCALE GENOMIC DNA]</scope>
    <source>
        <strain evidence="3 4">ESS08</strain>
    </source>
</reference>
<dbReference type="SUPFAM" id="SSF54909">
    <property type="entry name" value="Dimeric alpha+beta barrel"/>
    <property type="match status" value="1"/>
</dbReference>
<evidence type="ECO:0000259" key="2">
    <source>
        <dbReference type="Pfam" id="PF03795"/>
    </source>
</evidence>
<protein>
    <recommendedName>
        <fullName evidence="2">YCII-related domain-containing protein</fullName>
    </recommendedName>
</protein>
<keyword evidence="4" id="KW-1185">Reference proteome</keyword>
<dbReference type="PANTHER" id="PTHR37828">
    <property type="entry name" value="GSR2449 PROTEIN"/>
    <property type="match status" value="1"/>
</dbReference>
<evidence type="ECO:0000256" key="1">
    <source>
        <dbReference type="ARBA" id="ARBA00007689"/>
    </source>
</evidence>
<dbReference type="InterPro" id="IPR005545">
    <property type="entry name" value="YCII"/>
</dbReference>
<gene>
    <name evidence="3" type="ORF">DYI25_20505</name>
</gene>
<comment type="caution">
    <text evidence="3">The sequence shown here is derived from an EMBL/GenBank/DDBJ whole genome shotgun (WGS) entry which is preliminary data.</text>
</comment>
<comment type="similarity">
    <text evidence="1">Belongs to the YciI family.</text>
</comment>
<dbReference type="AlphaFoldDB" id="A0A944GZS4"/>
<proteinExistence type="inferred from homology"/>
<accession>A0A944GZS4</accession>
<sequence length="131" mass="15203">MLQQRKGHFGNGIITVKPFKIGEFFMNRFVVLLKDKRKGELDSSLLARHIDHLRQLNQAGKLMVAGPFKNNEQAMIILNCEDIDEAIKLVERDPFIKEEYYNTYDINELIIANEENNWLMDSPQTTGNLVH</sequence>
<dbReference type="InterPro" id="IPR011008">
    <property type="entry name" value="Dimeric_a/b-barrel"/>
</dbReference>
<dbReference type="Proteomes" id="UP000761411">
    <property type="component" value="Unassembled WGS sequence"/>
</dbReference>
<dbReference type="Gene3D" id="3.30.70.1060">
    <property type="entry name" value="Dimeric alpha+beta barrel"/>
    <property type="match status" value="1"/>
</dbReference>